<comment type="caution">
    <text evidence="2">The sequence shown here is derived from an EMBL/GenBank/DDBJ whole genome shotgun (WGS) entry which is preliminary data.</text>
</comment>
<proteinExistence type="predicted"/>
<keyword evidence="3" id="KW-1185">Reference proteome</keyword>
<evidence type="ECO:0000259" key="1">
    <source>
        <dbReference type="Pfam" id="PF13649"/>
    </source>
</evidence>
<dbReference type="Pfam" id="PF13649">
    <property type="entry name" value="Methyltransf_25"/>
    <property type="match status" value="1"/>
</dbReference>
<dbReference type="InParanoid" id="A0A2K1QVE5"/>
<dbReference type="STRING" id="2082308.A0A2K1QVE5"/>
<dbReference type="AlphaFoldDB" id="A0A2K1QVE5"/>
<evidence type="ECO:0000313" key="3">
    <source>
        <dbReference type="Proteomes" id="UP000243797"/>
    </source>
</evidence>
<accession>A0A2K1QVE5</accession>
<sequence length="300" mass="33111">MTSDAAPQSLQDYISPSVWKTHSYAISNSNPKSLMRPGKASPMQTAFTQLRLIDAALPFSSATSVLDIACGPGTVYKCLFDLSPSLSVPASCALLATDISAPMIAHITARQSDPLPGDEGTWSRINAWVADATDLSIVSDGSQSHVISQMGIFLIPDSDAALREVKRVMRKDGNAVFSMSSVAETTWNSDVMGVIEEMWPERRMPRVNAKWRDVDSFRGELERNGFSKVEIHEVKMAMGFDDERELVEGLWKALPFMKSLTEGMTEEDMSRTKDVMVERVKERFPEKELPGKALVAVAFL</sequence>
<dbReference type="InterPro" id="IPR029063">
    <property type="entry name" value="SAM-dependent_MTases_sf"/>
</dbReference>
<protein>
    <recommendedName>
        <fullName evidence="1">Methyltransferase domain-containing protein</fullName>
    </recommendedName>
</protein>
<dbReference type="InterPro" id="IPR041698">
    <property type="entry name" value="Methyltransf_25"/>
</dbReference>
<dbReference type="EMBL" id="NKHZ01000033">
    <property type="protein sequence ID" value="PNS19031.1"/>
    <property type="molecule type" value="Genomic_DNA"/>
</dbReference>
<dbReference type="SUPFAM" id="SSF53335">
    <property type="entry name" value="S-adenosyl-L-methionine-dependent methyltransferases"/>
    <property type="match status" value="1"/>
</dbReference>
<dbReference type="Proteomes" id="UP000243797">
    <property type="component" value="Unassembled WGS sequence"/>
</dbReference>
<evidence type="ECO:0000313" key="2">
    <source>
        <dbReference type="EMBL" id="PNS19031.1"/>
    </source>
</evidence>
<feature type="domain" description="Methyltransferase" evidence="1">
    <location>
        <begin position="65"/>
        <end position="173"/>
    </location>
</feature>
<dbReference type="Gene3D" id="3.40.50.150">
    <property type="entry name" value="Vaccinia Virus protein VP39"/>
    <property type="match status" value="1"/>
</dbReference>
<name>A0A2K1QVE5_9PEZI</name>
<dbReference type="OrthoDB" id="2013972at2759"/>
<organism evidence="2 3">
    <name type="scientific">Sphaceloma murrayae</name>
    <dbReference type="NCBI Taxonomy" id="2082308"/>
    <lineage>
        <taxon>Eukaryota</taxon>
        <taxon>Fungi</taxon>
        <taxon>Dikarya</taxon>
        <taxon>Ascomycota</taxon>
        <taxon>Pezizomycotina</taxon>
        <taxon>Dothideomycetes</taxon>
        <taxon>Dothideomycetidae</taxon>
        <taxon>Myriangiales</taxon>
        <taxon>Elsinoaceae</taxon>
        <taxon>Sphaceloma</taxon>
    </lineage>
</organism>
<reference evidence="2 3" key="1">
    <citation type="submission" date="2017-06" db="EMBL/GenBank/DDBJ databases">
        <title>Draft genome sequence of a variant of Elsinoe murrayae.</title>
        <authorList>
            <person name="Cheng Q."/>
        </authorList>
    </citation>
    <scope>NUCLEOTIDE SEQUENCE [LARGE SCALE GENOMIC DNA]</scope>
    <source>
        <strain evidence="2 3">CQ-2017a</strain>
    </source>
</reference>
<gene>
    <name evidence="2" type="ORF">CAC42_1767</name>
</gene>
<dbReference type="CDD" id="cd02440">
    <property type="entry name" value="AdoMet_MTases"/>
    <property type="match status" value="1"/>
</dbReference>